<dbReference type="Pfam" id="PF13801">
    <property type="entry name" value="Metal_resist"/>
    <property type="match status" value="1"/>
</dbReference>
<dbReference type="RefSeq" id="WP_151119212.1">
    <property type="nucleotide sequence ID" value="NZ_CP042582.1"/>
</dbReference>
<keyword evidence="1" id="KW-1133">Transmembrane helix</keyword>
<keyword evidence="1" id="KW-0812">Transmembrane</keyword>
<dbReference type="EMBL" id="CP042582">
    <property type="protein sequence ID" value="QEX23884.1"/>
    <property type="molecule type" value="Genomic_DNA"/>
</dbReference>
<evidence type="ECO:0000313" key="3">
    <source>
        <dbReference type="Proteomes" id="UP000325797"/>
    </source>
</evidence>
<evidence type="ECO:0000256" key="1">
    <source>
        <dbReference type="SAM" id="Phobius"/>
    </source>
</evidence>
<feature type="transmembrane region" description="Helical" evidence="1">
    <location>
        <begin position="12"/>
        <end position="34"/>
    </location>
</feature>
<keyword evidence="1" id="KW-0472">Membrane</keyword>
<organism evidence="2 3">
    <name type="scientific">Hypericibacter adhaerens</name>
    <dbReference type="NCBI Taxonomy" id="2602016"/>
    <lineage>
        <taxon>Bacteria</taxon>
        <taxon>Pseudomonadati</taxon>
        <taxon>Pseudomonadota</taxon>
        <taxon>Alphaproteobacteria</taxon>
        <taxon>Rhodospirillales</taxon>
        <taxon>Dongiaceae</taxon>
        <taxon>Hypericibacter</taxon>
    </lineage>
</organism>
<sequence>MVDFLRRNANWIAIALVLSLGANLFMGGIIAGRLMHGGFGHHRMEKIEGGDQVGWIVRRIAEDMPEGQRQAFREAMDSRKDQLIALGKQMHDAREAVRDAIRQRPFDRAAFDSAAASLGTTQQAFGKEFSDAIGDAIELAAGKPASN</sequence>
<dbReference type="OrthoDB" id="9841192at2"/>
<evidence type="ECO:0000313" key="2">
    <source>
        <dbReference type="EMBL" id="QEX23884.1"/>
    </source>
</evidence>
<protein>
    <recommendedName>
        <fullName evidence="4">Periplasmic heavy metal sensor</fullName>
    </recommendedName>
</protein>
<gene>
    <name evidence="2" type="ORF">FRZ61_38230</name>
</gene>
<dbReference type="Proteomes" id="UP000325797">
    <property type="component" value="Chromosome"/>
</dbReference>
<accession>A0A5J6N3E5</accession>
<evidence type="ECO:0008006" key="4">
    <source>
        <dbReference type="Google" id="ProtNLM"/>
    </source>
</evidence>
<keyword evidence="3" id="KW-1185">Reference proteome</keyword>
<proteinExistence type="predicted"/>
<reference evidence="2 3" key="1">
    <citation type="submission" date="2019-08" db="EMBL/GenBank/DDBJ databases">
        <title>Hyperibacter terrae gen. nov., sp. nov. and Hyperibacter viscosus sp. nov., two new members in the family Rhodospirillaceae isolated from the rhizosphere of Hypericum perforatum.</title>
        <authorList>
            <person name="Noviana Z."/>
        </authorList>
    </citation>
    <scope>NUCLEOTIDE SEQUENCE [LARGE SCALE GENOMIC DNA]</scope>
    <source>
        <strain evidence="2 3">R5959</strain>
    </source>
</reference>
<dbReference type="KEGG" id="hadh:FRZ61_38230"/>
<name>A0A5J6N3E5_9PROT</name>
<dbReference type="InterPro" id="IPR025961">
    <property type="entry name" value="Metal_resist"/>
</dbReference>
<dbReference type="AlphaFoldDB" id="A0A5J6N3E5"/>